<dbReference type="InterPro" id="IPR013783">
    <property type="entry name" value="Ig-like_fold"/>
</dbReference>
<dbReference type="EMBL" id="VEVO01000017">
    <property type="protein sequence ID" value="KAF0028603.1"/>
    <property type="molecule type" value="Genomic_DNA"/>
</dbReference>
<dbReference type="SUPFAM" id="SSF49309">
    <property type="entry name" value="Transglutaminase, two C-terminal domains"/>
    <property type="match status" value="2"/>
</dbReference>
<feature type="domain" description="Transglutaminase C-terminal" evidence="1">
    <location>
        <begin position="27"/>
        <end position="101"/>
    </location>
</feature>
<name>A0A6A4S2M4_SCOMX</name>
<dbReference type="PANTHER" id="PTHR11590">
    <property type="entry name" value="PROTEIN-GLUTAMINE GAMMA-GLUTAMYLTRANSFERASE"/>
    <property type="match status" value="1"/>
</dbReference>
<dbReference type="InterPro" id="IPR036238">
    <property type="entry name" value="Transglutaminase_C_sf"/>
</dbReference>
<dbReference type="GO" id="GO:0003810">
    <property type="term" value="F:protein-glutamine gamma-glutamyltransferase activity"/>
    <property type="evidence" value="ECO:0007669"/>
    <property type="project" value="InterPro"/>
</dbReference>
<dbReference type="Pfam" id="PF00927">
    <property type="entry name" value="Transglut_C"/>
    <property type="match status" value="1"/>
</dbReference>
<dbReference type="GO" id="GO:0072378">
    <property type="term" value="P:blood coagulation, fibrin clot formation"/>
    <property type="evidence" value="ECO:0007669"/>
    <property type="project" value="TreeGrafter"/>
</dbReference>
<dbReference type="AlphaFoldDB" id="A0A6A4S2M4"/>
<evidence type="ECO:0000259" key="1">
    <source>
        <dbReference type="Pfam" id="PF00927"/>
    </source>
</evidence>
<dbReference type="InterPro" id="IPR050779">
    <property type="entry name" value="Transglutaminase"/>
</dbReference>
<dbReference type="Proteomes" id="UP000438429">
    <property type="component" value="Unassembled WGS sequence"/>
</dbReference>
<sequence length="274" mass="30674">MARAEEYGCARDHYELVEDQLSIVITADQCFMGQDLNLVVQFQNKGEVARSVQAHLAGSVVFYTGVLASHFKDEDFTATVPALQMASVKMKISAQEYMPHMAAQVCLYFVVTGQAEDQSLNSIKVVEMVMPRLTMTVQGQPQVKQQMMVNVSFTNPFNFQLHNINLFMEGPGLMENRSHQYRCGELLTSKSQPKAHDPAPRHFLQSQQLQTVGGANKQHMFIVMISFLRSDASDRSITNVVVLTNTTNIKDTTLLQVPDHDQESLPGKIISSEF</sequence>
<dbReference type="PANTHER" id="PTHR11590:SF42">
    <property type="entry name" value="COAGULATION FACTOR XIII A CHAIN"/>
    <property type="match status" value="1"/>
</dbReference>
<proteinExistence type="predicted"/>
<evidence type="ECO:0000313" key="2">
    <source>
        <dbReference type="EMBL" id="KAF0028603.1"/>
    </source>
</evidence>
<reference evidence="2 3" key="1">
    <citation type="submission" date="2019-06" db="EMBL/GenBank/DDBJ databases">
        <title>Draft genomes of female and male turbot (Scophthalmus maximus).</title>
        <authorList>
            <person name="Xu H."/>
            <person name="Xu X.-W."/>
            <person name="Shao C."/>
            <person name="Chen S."/>
        </authorList>
    </citation>
    <scope>NUCLEOTIDE SEQUENCE [LARGE SCALE GENOMIC DNA]</scope>
    <source>
        <strain evidence="2">Ysfricsl-2016a</strain>
        <tissue evidence="2">Blood</tissue>
    </source>
</reference>
<dbReference type="Gene3D" id="2.60.40.10">
    <property type="entry name" value="Immunoglobulins"/>
    <property type="match status" value="2"/>
</dbReference>
<dbReference type="InterPro" id="IPR008958">
    <property type="entry name" value="Transglutaminase_C"/>
</dbReference>
<accession>A0A6A4S2M4</accession>
<protein>
    <recommendedName>
        <fullName evidence="1">Transglutaminase C-terminal domain-containing protein</fullName>
    </recommendedName>
</protein>
<comment type="caution">
    <text evidence="2">The sequence shown here is derived from an EMBL/GenBank/DDBJ whole genome shotgun (WGS) entry which is preliminary data.</text>
</comment>
<evidence type="ECO:0000313" key="3">
    <source>
        <dbReference type="Proteomes" id="UP000438429"/>
    </source>
</evidence>
<organism evidence="2 3">
    <name type="scientific">Scophthalmus maximus</name>
    <name type="common">Turbot</name>
    <name type="synonym">Psetta maxima</name>
    <dbReference type="NCBI Taxonomy" id="52904"/>
    <lineage>
        <taxon>Eukaryota</taxon>
        <taxon>Metazoa</taxon>
        <taxon>Chordata</taxon>
        <taxon>Craniata</taxon>
        <taxon>Vertebrata</taxon>
        <taxon>Euteleostomi</taxon>
        <taxon>Actinopterygii</taxon>
        <taxon>Neopterygii</taxon>
        <taxon>Teleostei</taxon>
        <taxon>Neoteleostei</taxon>
        <taxon>Acanthomorphata</taxon>
        <taxon>Carangaria</taxon>
        <taxon>Pleuronectiformes</taxon>
        <taxon>Pleuronectoidei</taxon>
        <taxon>Scophthalmidae</taxon>
        <taxon>Scophthalmus</taxon>
    </lineage>
</organism>
<gene>
    <name evidence="2" type="ORF">F2P81_019690</name>
</gene>